<proteinExistence type="predicted"/>
<gene>
    <name evidence="1" type="ORF">JTE90_028507</name>
</gene>
<keyword evidence="2" id="KW-1185">Reference proteome</keyword>
<sequence>MQELSINFSGSPTMYHTGSWVKELVHTTTVPEQSPKNTTSAVFGFQPRNSGRCPIFPNPRFRLRSQTLQHKVSTLQSVTDFHLFFG</sequence>
<evidence type="ECO:0000313" key="1">
    <source>
        <dbReference type="EMBL" id="KAG8200324.1"/>
    </source>
</evidence>
<protein>
    <submittedName>
        <fullName evidence="1">Uncharacterized protein</fullName>
    </submittedName>
</protein>
<dbReference type="Proteomes" id="UP000827092">
    <property type="component" value="Unassembled WGS sequence"/>
</dbReference>
<accession>A0AAV6VUC3</accession>
<evidence type="ECO:0000313" key="2">
    <source>
        <dbReference type="Proteomes" id="UP000827092"/>
    </source>
</evidence>
<organism evidence="1 2">
    <name type="scientific">Oedothorax gibbosus</name>
    <dbReference type="NCBI Taxonomy" id="931172"/>
    <lineage>
        <taxon>Eukaryota</taxon>
        <taxon>Metazoa</taxon>
        <taxon>Ecdysozoa</taxon>
        <taxon>Arthropoda</taxon>
        <taxon>Chelicerata</taxon>
        <taxon>Arachnida</taxon>
        <taxon>Araneae</taxon>
        <taxon>Araneomorphae</taxon>
        <taxon>Entelegynae</taxon>
        <taxon>Araneoidea</taxon>
        <taxon>Linyphiidae</taxon>
        <taxon>Erigoninae</taxon>
        <taxon>Oedothorax</taxon>
    </lineage>
</organism>
<comment type="caution">
    <text evidence="1">The sequence shown here is derived from an EMBL/GenBank/DDBJ whole genome shotgun (WGS) entry which is preliminary data.</text>
</comment>
<dbReference type="EMBL" id="JAFNEN010000016">
    <property type="protein sequence ID" value="KAG8200324.1"/>
    <property type="molecule type" value="Genomic_DNA"/>
</dbReference>
<name>A0AAV6VUC3_9ARAC</name>
<reference evidence="1 2" key="1">
    <citation type="journal article" date="2022" name="Nat. Ecol. Evol.">
        <title>A masculinizing supergene underlies an exaggerated male reproductive morph in a spider.</title>
        <authorList>
            <person name="Hendrickx F."/>
            <person name="De Corte Z."/>
            <person name="Sonet G."/>
            <person name="Van Belleghem S.M."/>
            <person name="Kostlbacher S."/>
            <person name="Vangestel C."/>
        </authorList>
    </citation>
    <scope>NUCLEOTIDE SEQUENCE [LARGE SCALE GENOMIC DNA]</scope>
    <source>
        <strain evidence="1">W744_W776</strain>
    </source>
</reference>
<dbReference type="AlphaFoldDB" id="A0AAV6VUC3"/>